<dbReference type="AlphaFoldDB" id="A0A9N8EXW7"/>
<evidence type="ECO:0000313" key="3">
    <source>
        <dbReference type="Proteomes" id="UP001153069"/>
    </source>
</evidence>
<name>A0A9N8EXW7_9STRA</name>
<keyword evidence="1" id="KW-1133">Transmembrane helix</keyword>
<keyword evidence="1" id="KW-0472">Membrane</keyword>
<feature type="transmembrane region" description="Helical" evidence="1">
    <location>
        <begin position="165"/>
        <end position="183"/>
    </location>
</feature>
<accession>A0A9N8EXW7</accession>
<proteinExistence type="predicted"/>
<evidence type="ECO:0000256" key="1">
    <source>
        <dbReference type="SAM" id="Phobius"/>
    </source>
</evidence>
<dbReference type="EMBL" id="CAICTM010002210">
    <property type="protein sequence ID" value="CAB9528375.1"/>
    <property type="molecule type" value="Genomic_DNA"/>
</dbReference>
<keyword evidence="3" id="KW-1185">Reference proteome</keyword>
<feature type="transmembrane region" description="Helical" evidence="1">
    <location>
        <begin position="141"/>
        <end position="159"/>
    </location>
</feature>
<keyword evidence="1" id="KW-0812">Transmembrane</keyword>
<dbReference type="Proteomes" id="UP001153069">
    <property type="component" value="Unassembled WGS sequence"/>
</dbReference>
<evidence type="ECO:0000313" key="2">
    <source>
        <dbReference type="EMBL" id="CAB9528375.1"/>
    </source>
</evidence>
<sequence length="365" mass="40194">MSKRGQKETTVAADAKNDRTVAVVDNEAHDETLKAADAVLHCSKLAVASALVDICVTIGMQVVVDWKTQEGFSKALRSLWKLGFAYNTWHAAQLYKLLVSQQNNNAIMNSQSNKVKEEEEGRHQAQALVQILRYGASTWRISAIVVTIGSVTNVILAWGKEIPQLEQHILLIIVGVVTLVAYIQWDETRGIKASALRDYQEHHHTSKAQIKQQAVTTVRAMLMCAAAFWLQAVTIPVLAYSHYYHHSYTGTSSSSSSSLVEPWRGVILELMGISTPMGVVKLLRSVRKGILGALSDPIHEGQATLNLQSKSQRKLAKSQQALFNDVASTFKSEIFGKAVFELISPQGLVQVIFCHLFSSVLIEAS</sequence>
<comment type="caution">
    <text evidence="2">The sequence shown here is derived from an EMBL/GenBank/DDBJ whole genome shotgun (WGS) entry which is preliminary data.</text>
</comment>
<gene>
    <name evidence="2" type="ORF">SEMRO_2212_G319230.1</name>
</gene>
<organism evidence="2 3">
    <name type="scientific">Seminavis robusta</name>
    <dbReference type="NCBI Taxonomy" id="568900"/>
    <lineage>
        <taxon>Eukaryota</taxon>
        <taxon>Sar</taxon>
        <taxon>Stramenopiles</taxon>
        <taxon>Ochrophyta</taxon>
        <taxon>Bacillariophyta</taxon>
        <taxon>Bacillariophyceae</taxon>
        <taxon>Bacillariophycidae</taxon>
        <taxon>Naviculales</taxon>
        <taxon>Naviculaceae</taxon>
        <taxon>Seminavis</taxon>
    </lineage>
</organism>
<feature type="transmembrane region" description="Helical" evidence="1">
    <location>
        <begin position="220"/>
        <end position="243"/>
    </location>
</feature>
<reference evidence="2" key="1">
    <citation type="submission" date="2020-06" db="EMBL/GenBank/DDBJ databases">
        <authorList>
            <consortium name="Plant Systems Biology data submission"/>
        </authorList>
    </citation>
    <scope>NUCLEOTIDE SEQUENCE</scope>
    <source>
        <strain evidence="2">D6</strain>
    </source>
</reference>
<protein>
    <submittedName>
        <fullName evidence="2">Uncharacterized protein</fullName>
    </submittedName>
</protein>